<dbReference type="Proteomes" id="UP000275394">
    <property type="component" value="Unassembled WGS sequence"/>
</dbReference>
<dbReference type="AlphaFoldDB" id="A0A3N2DYT3"/>
<dbReference type="EMBL" id="RKHR01000003">
    <property type="protein sequence ID" value="ROS05026.1"/>
    <property type="molecule type" value="Genomic_DNA"/>
</dbReference>
<dbReference type="InterPro" id="IPR007411">
    <property type="entry name" value="EpmC"/>
</dbReference>
<organism evidence="1 2">
    <name type="scientific">Sinobacterium caligoides</name>
    <dbReference type="NCBI Taxonomy" id="933926"/>
    <lineage>
        <taxon>Bacteria</taxon>
        <taxon>Pseudomonadati</taxon>
        <taxon>Pseudomonadota</taxon>
        <taxon>Gammaproteobacteria</taxon>
        <taxon>Cellvibrionales</taxon>
        <taxon>Spongiibacteraceae</taxon>
        <taxon>Sinobacterium</taxon>
    </lineage>
</organism>
<dbReference type="RefSeq" id="WP_123710974.1">
    <property type="nucleotide sequence ID" value="NZ_RKHR01000003.1"/>
</dbReference>
<evidence type="ECO:0008006" key="3">
    <source>
        <dbReference type="Google" id="ProtNLM"/>
    </source>
</evidence>
<gene>
    <name evidence="1" type="ORF">EDC56_0548</name>
</gene>
<evidence type="ECO:0000313" key="1">
    <source>
        <dbReference type="EMBL" id="ROS05026.1"/>
    </source>
</evidence>
<protein>
    <recommendedName>
        <fullName evidence="3">Elongation factor P hydroxylase</fullName>
    </recommendedName>
</protein>
<keyword evidence="2" id="KW-1185">Reference proteome</keyword>
<dbReference type="OrthoDB" id="5298591at2"/>
<sequence>MTVDLDKPTGLPQADVTGRHNYPKLIELFNACFAERDYRDGSNTRLICGQGEPIYYPAGMPEEDSGHDYHRIIFAHGFFASALHELAHWCVAGQERRCLVDFGYWYIPDGRTAAQQQAFERVEGRTQAIEWLLASACDYRFCVSVDNLTGEAGDSQGFKALVYQYLQGYLQAGVNERTQCLINAFSTHFGVKEPMAAERFQLDQLS</sequence>
<dbReference type="Pfam" id="PF04315">
    <property type="entry name" value="EpmC"/>
    <property type="match status" value="1"/>
</dbReference>
<accession>A0A3N2DYT3</accession>
<comment type="caution">
    <text evidence="1">The sequence shown here is derived from an EMBL/GenBank/DDBJ whole genome shotgun (WGS) entry which is preliminary data.</text>
</comment>
<evidence type="ECO:0000313" key="2">
    <source>
        <dbReference type="Proteomes" id="UP000275394"/>
    </source>
</evidence>
<proteinExistence type="predicted"/>
<reference evidence="1 2" key="1">
    <citation type="submission" date="2018-11" db="EMBL/GenBank/DDBJ databases">
        <title>Genomic Encyclopedia of Type Strains, Phase IV (KMG-IV): sequencing the most valuable type-strain genomes for metagenomic binning, comparative biology and taxonomic classification.</title>
        <authorList>
            <person name="Goeker M."/>
        </authorList>
    </citation>
    <scope>NUCLEOTIDE SEQUENCE [LARGE SCALE GENOMIC DNA]</scope>
    <source>
        <strain evidence="1 2">DSM 100316</strain>
    </source>
</reference>
<name>A0A3N2DYT3_9GAMM</name>